<protein>
    <submittedName>
        <fullName evidence="1">Uncharacterized protein</fullName>
    </submittedName>
</protein>
<name>A0A0E9V395_ANGAN</name>
<accession>A0A0E9V395</accession>
<dbReference type="AlphaFoldDB" id="A0A0E9V395"/>
<reference evidence="1" key="1">
    <citation type="submission" date="2014-11" db="EMBL/GenBank/DDBJ databases">
        <authorList>
            <person name="Amaro Gonzalez C."/>
        </authorList>
    </citation>
    <scope>NUCLEOTIDE SEQUENCE</scope>
</reference>
<organism evidence="1">
    <name type="scientific">Anguilla anguilla</name>
    <name type="common">European freshwater eel</name>
    <name type="synonym">Muraena anguilla</name>
    <dbReference type="NCBI Taxonomy" id="7936"/>
    <lineage>
        <taxon>Eukaryota</taxon>
        <taxon>Metazoa</taxon>
        <taxon>Chordata</taxon>
        <taxon>Craniata</taxon>
        <taxon>Vertebrata</taxon>
        <taxon>Euteleostomi</taxon>
        <taxon>Actinopterygii</taxon>
        <taxon>Neopterygii</taxon>
        <taxon>Teleostei</taxon>
        <taxon>Anguilliformes</taxon>
        <taxon>Anguillidae</taxon>
        <taxon>Anguilla</taxon>
    </lineage>
</organism>
<evidence type="ECO:0000313" key="1">
    <source>
        <dbReference type="EMBL" id="JAH72461.1"/>
    </source>
</evidence>
<sequence length="26" mass="2948">MNQYPDNKNITDILAFLSLSICSVTF</sequence>
<dbReference type="EMBL" id="GBXM01036116">
    <property type="protein sequence ID" value="JAH72461.1"/>
    <property type="molecule type" value="Transcribed_RNA"/>
</dbReference>
<proteinExistence type="predicted"/>
<reference evidence="1" key="2">
    <citation type="journal article" date="2015" name="Fish Shellfish Immunol.">
        <title>Early steps in the European eel (Anguilla anguilla)-Vibrio vulnificus interaction in the gills: Role of the RtxA13 toxin.</title>
        <authorList>
            <person name="Callol A."/>
            <person name="Pajuelo D."/>
            <person name="Ebbesson L."/>
            <person name="Teles M."/>
            <person name="MacKenzie S."/>
            <person name="Amaro C."/>
        </authorList>
    </citation>
    <scope>NUCLEOTIDE SEQUENCE</scope>
</reference>